<dbReference type="SUPFAM" id="SSF53784">
    <property type="entry name" value="Phosphofructokinase"/>
    <property type="match status" value="1"/>
</dbReference>
<protein>
    <submittedName>
        <fullName evidence="7">ATP-dependent 6-phosphofructokinase 2</fullName>
    </submittedName>
</protein>
<dbReference type="GO" id="GO:0003872">
    <property type="term" value="F:6-phosphofructokinase activity"/>
    <property type="evidence" value="ECO:0007669"/>
    <property type="project" value="InterPro"/>
</dbReference>
<evidence type="ECO:0000256" key="4">
    <source>
        <dbReference type="ARBA" id="ARBA00022777"/>
    </source>
</evidence>
<keyword evidence="5" id="KW-0460">Magnesium</keyword>
<dbReference type="SMR" id="A0A1D6I6P4"/>
<dbReference type="Gene3D" id="3.40.50.450">
    <property type="match status" value="1"/>
</dbReference>
<dbReference type="InParanoid" id="A0A1D6I6P4"/>
<feature type="domain" description="Phosphofructokinase" evidence="6">
    <location>
        <begin position="18"/>
        <end position="70"/>
    </location>
</feature>
<dbReference type="STRING" id="4577.A0A1D6I6P4"/>
<dbReference type="Pfam" id="PF00365">
    <property type="entry name" value="PFK"/>
    <property type="match status" value="1"/>
</dbReference>
<evidence type="ECO:0000256" key="3">
    <source>
        <dbReference type="ARBA" id="ARBA00022723"/>
    </source>
</evidence>
<dbReference type="InterPro" id="IPR050929">
    <property type="entry name" value="PFKA"/>
</dbReference>
<dbReference type="AlphaFoldDB" id="A0A1D6I6P4"/>
<feature type="non-terminal residue" evidence="7">
    <location>
        <position position="147"/>
    </location>
</feature>
<organism evidence="7">
    <name type="scientific">Zea mays</name>
    <name type="common">Maize</name>
    <dbReference type="NCBI Taxonomy" id="4577"/>
    <lineage>
        <taxon>Eukaryota</taxon>
        <taxon>Viridiplantae</taxon>
        <taxon>Streptophyta</taxon>
        <taxon>Embryophyta</taxon>
        <taxon>Tracheophyta</taxon>
        <taxon>Spermatophyta</taxon>
        <taxon>Magnoliopsida</taxon>
        <taxon>Liliopsida</taxon>
        <taxon>Poales</taxon>
        <taxon>Poaceae</taxon>
        <taxon>PACMAD clade</taxon>
        <taxon>Panicoideae</taxon>
        <taxon>Andropogonodae</taxon>
        <taxon>Andropogoneae</taxon>
        <taxon>Tripsacinae</taxon>
        <taxon>Zea</taxon>
    </lineage>
</organism>
<reference evidence="7" key="1">
    <citation type="submission" date="2015-12" db="EMBL/GenBank/DDBJ databases">
        <title>Update maize B73 reference genome by single molecule sequencing technologies.</title>
        <authorList>
            <consortium name="Maize Genome Sequencing Project"/>
            <person name="Ware D."/>
        </authorList>
    </citation>
    <scope>NUCLEOTIDE SEQUENCE [LARGE SCALE GENOMIC DNA]</scope>
    <source>
        <tissue evidence="7">Seedling</tissue>
    </source>
</reference>
<evidence type="ECO:0000313" key="7">
    <source>
        <dbReference type="EMBL" id="ONM55740.1"/>
    </source>
</evidence>
<proteinExistence type="predicted"/>
<evidence type="ECO:0000256" key="2">
    <source>
        <dbReference type="ARBA" id="ARBA00022679"/>
    </source>
</evidence>
<accession>A0A1D6I6P4</accession>
<dbReference type="GO" id="GO:0046872">
    <property type="term" value="F:metal ion binding"/>
    <property type="evidence" value="ECO:0007669"/>
    <property type="project" value="UniProtKB-KW"/>
</dbReference>
<gene>
    <name evidence="7" type="ORF">ZEAMMB73_Zm00001d020866</name>
</gene>
<sequence length="147" mass="15529">MRGLVRIFEGVQRLGVPVAAAGVPKTVDNNVGIIDRSFGFHTAVEAAQRAIAAAHVEPRARRNRVGLVKLRHAGEMLTVKYIDPSYMVRAVAADNLCCTLLAHSAIDGAMAGYTGFVPGLINGNYGYIPVVEVAEARNPVDTSGLGS</sequence>
<evidence type="ECO:0000256" key="1">
    <source>
        <dbReference type="ARBA" id="ARBA00022533"/>
    </source>
</evidence>
<evidence type="ECO:0000256" key="5">
    <source>
        <dbReference type="ARBA" id="ARBA00022842"/>
    </source>
</evidence>
<dbReference type="EMBL" id="CM007650">
    <property type="protein sequence ID" value="ONM55740.1"/>
    <property type="molecule type" value="Genomic_DNA"/>
</dbReference>
<name>A0A1D6I6P4_MAIZE</name>
<dbReference type="PANTHER" id="PTHR45770">
    <property type="entry name" value="ATP-DEPENDENT 6-PHOSPHOFRUCTOKINASE 1"/>
    <property type="match status" value="1"/>
</dbReference>
<keyword evidence="4 7" id="KW-0418">Kinase</keyword>
<dbReference type="InterPro" id="IPR000023">
    <property type="entry name" value="Phosphofructokinase_dom"/>
</dbReference>
<evidence type="ECO:0000259" key="6">
    <source>
        <dbReference type="Pfam" id="PF00365"/>
    </source>
</evidence>
<dbReference type="UniPathway" id="UPA00109">
    <property type="reaction ID" value="UER00182"/>
</dbReference>
<dbReference type="InterPro" id="IPR035966">
    <property type="entry name" value="PKF_sf"/>
</dbReference>
<keyword evidence="3" id="KW-0479">Metal-binding</keyword>
<keyword evidence="1" id="KW-0021">Allosteric enzyme</keyword>
<keyword evidence="2" id="KW-0808">Transferase</keyword>